<evidence type="ECO:0000256" key="3">
    <source>
        <dbReference type="ARBA" id="ARBA00022679"/>
    </source>
</evidence>
<dbReference type="SUPFAM" id="SSF53335">
    <property type="entry name" value="S-adenosyl-L-methionine-dependent methyltransferases"/>
    <property type="match status" value="1"/>
</dbReference>
<keyword evidence="6" id="KW-1185">Reference proteome</keyword>
<evidence type="ECO:0000256" key="1">
    <source>
        <dbReference type="ARBA" id="ARBA00008361"/>
    </source>
</evidence>
<dbReference type="AlphaFoldDB" id="A6GCW2"/>
<reference evidence="5 6" key="1">
    <citation type="submission" date="2007-06" db="EMBL/GenBank/DDBJ databases">
        <authorList>
            <person name="Shimkets L."/>
            <person name="Ferriera S."/>
            <person name="Johnson J."/>
            <person name="Kravitz S."/>
            <person name="Beeson K."/>
            <person name="Sutton G."/>
            <person name="Rogers Y.-H."/>
            <person name="Friedman R."/>
            <person name="Frazier M."/>
            <person name="Venter J.C."/>
        </authorList>
    </citation>
    <scope>NUCLEOTIDE SEQUENCE [LARGE SCALE GENOMIC DNA]</scope>
    <source>
        <strain evidence="5 6">SIR-1</strain>
    </source>
</reference>
<dbReference type="OrthoDB" id="9797252at2"/>
<dbReference type="Pfam" id="PF08241">
    <property type="entry name" value="Methyltransf_11"/>
    <property type="match status" value="1"/>
</dbReference>
<dbReference type="Gene3D" id="3.40.50.150">
    <property type="entry name" value="Vaccinia Virus protein VP39"/>
    <property type="match status" value="1"/>
</dbReference>
<sequence length="259" mass="27702">MSPSEVTPPTQPGDFSPQAAAYARARPPYPAAMVARLVERAKLDACAGPVVEIGAGTGLFTKVLVEAGLEVLAVEPNAAMRERAPSWGERVQWSAGTFDDPGLAPASASWVVAAQALHWAEASTALPALHRLLRPGGHLSALWNIRDTERSPLLLATAARIEALTPGFDEGYRARDWPAFLTSTGHFEAPVVDEVPHVLTLDHARFLDLWRSHNKLNAALGPEAMAGLLTELEALLAADFPGPVEVPYRCRAWTAATVP</sequence>
<name>A6GCW2_9BACT</name>
<dbReference type="RefSeq" id="WP_006974553.1">
    <property type="nucleotide sequence ID" value="NZ_ABCS01000068.1"/>
</dbReference>
<dbReference type="eggNOG" id="COG2226">
    <property type="taxonomic scope" value="Bacteria"/>
</dbReference>
<dbReference type="Proteomes" id="UP000005801">
    <property type="component" value="Unassembled WGS sequence"/>
</dbReference>
<accession>A6GCW2</accession>
<protein>
    <recommendedName>
        <fullName evidence="4">Methyltransferase type 11 domain-containing protein</fullName>
    </recommendedName>
</protein>
<evidence type="ECO:0000259" key="4">
    <source>
        <dbReference type="Pfam" id="PF08241"/>
    </source>
</evidence>
<evidence type="ECO:0000256" key="2">
    <source>
        <dbReference type="ARBA" id="ARBA00022603"/>
    </source>
</evidence>
<dbReference type="InterPro" id="IPR051052">
    <property type="entry name" value="Diverse_substrate_MTase"/>
</dbReference>
<dbReference type="STRING" id="391625.PPSIR1_07837"/>
<keyword evidence="2" id="KW-0489">Methyltransferase</keyword>
<keyword evidence="3" id="KW-0808">Transferase</keyword>
<dbReference type="EMBL" id="ABCS01000068">
    <property type="protein sequence ID" value="EDM76286.1"/>
    <property type="molecule type" value="Genomic_DNA"/>
</dbReference>
<organism evidence="5 6">
    <name type="scientific">Plesiocystis pacifica SIR-1</name>
    <dbReference type="NCBI Taxonomy" id="391625"/>
    <lineage>
        <taxon>Bacteria</taxon>
        <taxon>Pseudomonadati</taxon>
        <taxon>Myxococcota</taxon>
        <taxon>Polyangia</taxon>
        <taxon>Nannocystales</taxon>
        <taxon>Nannocystaceae</taxon>
        <taxon>Plesiocystis</taxon>
    </lineage>
</organism>
<dbReference type="GO" id="GO:0032259">
    <property type="term" value="P:methylation"/>
    <property type="evidence" value="ECO:0007669"/>
    <property type="project" value="UniProtKB-KW"/>
</dbReference>
<dbReference type="InterPro" id="IPR013216">
    <property type="entry name" value="Methyltransf_11"/>
</dbReference>
<dbReference type="PANTHER" id="PTHR44942">
    <property type="entry name" value="METHYLTRANSF_11 DOMAIN-CONTAINING PROTEIN"/>
    <property type="match status" value="1"/>
</dbReference>
<proteinExistence type="inferred from homology"/>
<evidence type="ECO:0000313" key="6">
    <source>
        <dbReference type="Proteomes" id="UP000005801"/>
    </source>
</evidence>
<comment type="caution">
    <text evidence="5">The sequence shown here is derived from an EMBL/GenBank/DDBJ whole genome shotgun (WGS) entry which is preliminary data.</text>
</comment>
<evidence type="ECO:0000313" key="5">
    <source>
        <dbReference type="EMBL" id="EDM76286.1"/>
    </source>
</evidence>
<feature type="domain" description="Methyltransferase type 11" evidence="4">
    <location>
        <begin position="51"/>
        <end position="139"/>
    </location>
</feature>
<comment type="similarity">
    <text evidence="1">Belongs to the methyltransferase superfamily.</text>
</comment>
<dbReference type="InterPro" id="IPR029063">
    <property type="entry name" value="SAM-dependent_MTases_sf"/>
</dbReference>
<dbReference type="CDD" id="cd02440">
    <property type="entry name" value="AdoMet_MTases"/>
    <property type="match status" value="1"/>
</dbReference>
<gene>
    <name evidence="5" type="ORF">PPSIR1_07837</name>
</gene>
<dbReference type="PANTHER" id="PTHR44942:SF4">
    <property type="entry name" value="METHYLTRANSFERASE TYPE 11 DOMAIN-CONTAINING PROTEIN"/>
    <property type="match status" value="1"/>
</dbReference>
<dbReference type="GO" id="GO:0008757">
    <property type="term" value="F:S-adenosylmethionine-dependent methyltransferase activity"/>
    <property type="evidence" value="ECO:0007669"/>
    <property type="project" value="InterPro"/>
</dbReference>